<feature type="coiled-coil region" evidence="6">
    <location>
        <begin position="432"/>
        <end position="480"/>
    </location>
</feature>
<dbReference type="AlphaFoldDB" id="A0A1J4MSB0"/>
<dbReference type="RefSeq" id="XP_067068983.1">
    <property type="nucleotide sequence ID" value="XM_067212349.1"/>
</dbReference>
<comment type="subcellular location">
    <subcellularLocation>
        <location evidence="1">Cytoplasm</location>
        <location evidence="1">Cytoskeleton</location>
        <location evidence="1">Microtubule organizing center</location>
        <location evidence="1">Centrosome</location>
    </subcellularLocation>
</comment>
<evidence type="ECO:0000256" key="1">
    <source>
        <dbReference type="ARBA" id="ARBA00004300"/>
    </source>
</evidence>
<evidence type="ECO:0000313" key="9">
    <source>
        <dbReference type="Proteomes" id="UP000186804"/>
    </source>
</evidence>
<keyword evidence="9" id="KW-1185">Reference proteome</keyword>
<dbReference type="GO" id="GO:0007099">
    <property type="term" value="P:centriole replication"/>
    <property type="evidence" value="ECO:0007669"/>
    <property type="project" value="TreeGrafter"/>
</dbReference>
<dbReference type="GO" id="GO:0005814">
    <property type="term" value="C:centriole"/>
    <property type="evidence" value="ECO:0007669"/>
    <property type="project" value="TreeGrafter"/>
</dbReference>
<keyword evidence="2" id="KW-0963">Cytoplasm</keyword>
<protein>
    <recommendedName>
        <fullName evidence="7">Spindle assembly abnormal protein 6 N-terminal domain-containing protein</fullName>
    </recommendedName>
</protein>
<keyword evidence="5" id="KW-0131">Cell cycle</keyword>
<dbReference type="PANTHER" id="PTHR44281">
    <property type="entry name" value="SPINDLE ASSEMBLY ABNORMAL PROTEIN 6 HOMOLOG"/>
    <property type="match status" value="1"/>
</dbReference>
<proteinExistence type="predicted"/>
<dbReference type="GeneID" id="92366303"/>
<dbReference type="GO" id="GO:0005813">
    <property type="term" value="C:centrosome"/>
    <property type="evidence" value="ECO:0007669"/>
    <property type="project" value="UniProtKB-SubCell"/>
</dbReference>
<evidence type="ECO:0000256" key="2">
    <source>
        <dbReference type="ARBA" id="ARBA00022490"/>
    </source>
</evidence>
<dbReference type="InterPro" id="IPR038558">
    <property type="entry name" value="SAS-6_N_sf"/>
</dbReference>
<comment type="caution">
    <text evidence="8">The sequence shown here is derived from an EMBL/GenBank/DDBJ whole genome shotgun (WGS) entry which is preliminary data.</text>
</comment>
<dbReference type="EMBL" id="LRBS01000045">
    <property type="protein sequence ID" value="OII77137.1"/>
    <property type="molecule type" value="Genomic_DNA"/>
</dbReference>
<keyword evidence="3 6" id="KW-0175">Coiled coil</keyword>
<evidence type="ECO:0000256" key="5">
    <source>
        <dbReference type="ARBA" id="ARBA00023306"/>
    </source>
</evidence>
<gene>
    <name evidence="8" type="ORF">cand_021190</name>
</gene>
<dbReference type="OrthoDB" id="49058at2759"/>
<organism evidence="8 9">
    <name type="scientific">Cryptosporidium andersoni</name>
    <dbReference type="NCBI Taxonomy" id="117008"/>
    <lineage>
        <taxon>Eukaryota</taxon>
        <taxon>Sar</taxon>
        <taxon>Alveolata</taxon>
        <taxon>Apicomplexa</taxon>
        <taxon>Conoidasida</taxon>
        <taxon>Coccidia</taxon>
        <taxon>Eucoccidiorida</taxon>
        <taxon>Eimeriorina</taxon>
        <taxon>Cryptosporidiidae</taxon>
        <taxon>Cryptosporidium</taxon>
    </lineage>
</organism>
<feature type="domain" description="Spindle assembly abnormal protein 6 N-terminal" evidence="7">
    <location>
        <begin position="103"/>
        <end position="191"/>
    </location>
</feature>
<evidence type="ECO:0000256" key="6">
    <source>
        <dbReference type="SAM" id="Coils"/>
    </source>
</evidence>
<feature type="coiled-coil region" evidence="6">
    <location>
        <begin position="340"/>
        <end position="396"/>
    </location>
</feature>
<dbReference type="Proteomes" id="UP000186804">
    <property type="component" value="Unassembled WGS sequence"/>
</dbReference>
<sequence length="766" mass="88786">MNSVFSGEGKKSIQGYSSGGVYGRNAGFLNGCDNESNIEGLVVHDVPVHIRWNMGSTCSSTAPSTPNSREPEKFQIGNISEYNRYDIPKVPSTLVDFRIFTKNKGNFTSNNMGSMYHSCILIEITKSDDFSFLLCCELDEGIRFSNIKSDQRLLVDFYEFPNMLVDLLGRSKLCIDDGKYIVGNFRRSNGGIRNLNNSDTNKYTVDRLDNFNMSIPLMVILNVESMDSACFGVSKSFSSIDSCSVNFVESNHYKEIIHLTLPFESASETLYRDYLLRHLCYFREICQSQQSTIKSYESEIHLLHHNTSILQERLEESKKLSRKREDELSSRFNIEMNSLAERYQSDLTQIRNSYENDRRQQLMQWNTERLQNESRIRELEEQFKELEDMCKLLRHSKLELEEYIEKGRLENEELKVKIKDSSEYQKKILSEKQGTERELELLRCEYNSTSDNYKKLIREKEENKNELGEVEKALEEACKEIEKGNHIITSLQTSLTSIDNKYKQQTVQYTNLKRIYQDTESRLKALEDNLDESGQALENAQHHQEQLLQENERLRKVLNEAEKQIEINQNVINTLKKQISSNELGDLIPRSLVPPNRRFQKSYTGYRRYQPDINDNFNDYLSKTQPRRSFSWSLGTQIRNDGYLNDQGIQESHYKPQVNYKYSNSRVLNSNKHTGVITSSDTGIFTTKMYDVRDSVVSREIDSSTFNTTVNPDFTSDSASYITTPIGRSQISPTNFSPIPEDHDMHEIASLITPRLKQPSIRHQNP</sequence>
<name>A0A1J4MSB0_9CRYT</name>
<reference evidence="8 9" key="1">
    <citation type="submission" date="2016-10" db="EMBL/GenBank/DDBJ databases">
        <title>Reductive evolution of mitochondrial metabolism and differential evolution of invasion-related proteins in Cryptosporidium.</title>
        <authorList>
            <person name="Liu S."/>
            <person name="Roellig D.M."/>
            <person name="Guo Y."/>
            <person name="Li N."/>
            <person name="Frace M.A."/>
            <person name="Tang K."/>
            <person name="Zhang L."/>
            <person name="Feng Y."/>
            <person name="Xiao L."/>
        </authorList>
    </citation>
    <scope>NUCLEOTIDE SEQUENCE [LARGE SCALE GENOMIC DNA]</scope>
    <source>
        <strain evidence="8">30847</strain>
    </source>
</reference>
<dbReference type="VEuPathDB" id="CryptoDB:cand_021190"/>
<feature type="coiled-coil region" evidence="6">
    <location>
        <begin position="509"/>
        <end position="578"/>
    </location>
</feature>
<keyword evidence="4" id="KW-0206">Cytoskeleton</keyword>
<dbReference type="Pfam" id="PF16531">
    <property type="entry name" value="SAS-6_N"/>
    <property type="match status" value="1"/>
</dbReference>
<evidence type="ECO:0000256" key="4">
    <source>
        <dbReference type="ARBA" id="ARBA00023212"/>
    </source>
</evidence>
<evidence type="ECO:0000259" key="7">
    <source>
        <dbReference type="Pfam" id="PF16531"/>
    </source>
</evidence>
<evidence type="ECO:0000256" key="3">
    <source>
        <dbReference type="ARBA" id="ARBA00023054"/>
    </source>
</evidence>
<evidence type="ECO:0000313" key="8">
    <source>
        <dbReference type="EMBL" id="OII77137.1"/>
    </source>
</evidence>
<dbReference type="PANTHER" id="PTHR44281:SF2">
    <property type="entry name" value="SPINDLE ASSEMBLY ABNORMAL PROTEIN 6 HOMOLOG"/>
    <property type="match status" value="1"/>
</dbReference>
<dbReference type="InterPro" id="IPR032396">
    <property type="entry name" value="SAS-6_N"/>
</dbReference>
<accession>A0A1J4MSB0</accession>
<dbReference type="Gene3D" id="2.170.210.20">
    <property type="entry name" value="Spindle assembly abnormal protein 6, N-terminal domain"/>
    <property type="match status" value="1"/>
</dbReference>